<evidence type="ECO:0000313" key="4">
    <source>
        <dbReference type="Proteomes" id="UP000309340"/>
    </source>
</evidence>
<evidence type="ECO:0000256" key="2">
    <source>
        <dbReference type="SAM" id="Phobius"/>
    </source>
</evidence>
<dbReference type="AlphaFoldDB" id="A0A4U0XXN1"/>
<keyword evidence="2" id="KW-1133">Transmembrane helix</keyword>
<keyword evidence="2" id="KW-0812">Transmembrane</keyword>
<protein>
    <submittedName>
        <fullName evidence="3">Uncharacterized protein</fullName>
    </submittedName>
</protein>
<proteinExistence type="predicted"/>
<gene>
    <name evidence="3" type="ORF">B0A55_01080</name>
</gene>
<organism evidence="3 4">
    <name type="scientific">Friedmanniomyces simplex</name>
    <dbReference type="NCBI Taxonomy" id="329884"/>
    <lineage>
        <taxon>Eukaryota</taxon>
        <taxon>Fungi</taxon>
        <taxon>Dikarya</taxon>
        <taxon>Ascomycota</taxon>
        <taxon>Pezizomycotina</taxon>
        <taxon>Dothideomycetes</taxon>
        <taxon>Dothideomycetidae</taxon>
        <taxon>Mycosphaerellales</taxon>
        <taxon>Teratosphaeriaceae</taxon>
        <taxon>Friedmanniomyces</taxon>
    </lineage>
</organism>
<reference evidence="3 4" key="1">
    <citation type="submission" date="2017-03" db="EMBL/GenBank/DDBJ databases">
        <title>Genomes of endolithic fungi from Antarctica.</title>
        <authorList>
            <person name="Coleine C."/>
            <person name="Masonjones S."/>
            <person name="Stajich J.E."/>
        </authorList>
    </citation>
    <scope>NUCLEOTIDE SEQUENCE [LARGE SCALE GENOMIC DNA]</scope>
    <source>
        <strain evidence="3 4">CCFEE 5184</strain>
    </source>
</reference>
<keyword evidence="4" id="KW-1185">Reference proteome</keyword>
<dbReference type="EMBL" id="NAJQ01000026">
    <property type="protein sequence ID" value="TKA82742.1"/>
    <property type="molecule type" value="Genomic_DNA"/>
</dbReference>
<accession>A0A4U0XXN1</accession>
<feature type="compositionally biased region" description="Low complexity" evidence="1">
    <location>
        <begin position="32"/>
        <end position="60"/>
    </location>
</feature>
<feature type="region of interest" description="Disordered" evidence="1">
    <location>
        <begin position="32"/>
        <end position="70"/>
    </location>
</feature>
<comment type="caution">
    <text evidence="3">The sequence shown here is derived from an EMBL/GenBank/DDBJ whole genome shotgun (WGS) entry which is preliminary data.</text>
</comment>
<evidence type="ECO:0000256" key="1">
    <source>
        <dbReference type="SAM" id="MobiDB-lite"/>
    </source>
</evidence>
<name>A0A4U0XXN1_9PEZI</name>
<sequence>MDQSTQRTLIYGATAVVVGYAAYQIYMSMSASGSASTSNSQSYSGSRAAPAPKKPAYTPKGDPESWSEDDMKKYLTSRNLGMGLDHASKHELLAMVESKMHEPTSTGFDDPEEWSAEEMKEFLRSNNLAVGHNPSRLELLAMVEAKMHEPK</sequence>
<feature type="transmembrane region" description="Helical" evidence="2">
    <location>
        <begin position="9"/>
        <end position="26"/>
    </location>
</feature>
<dbReference type="OrthoDB" id="5341873at2759"/>
<keyword evidence="2" id="KW-0472">Membrane</keyword>
<dbReference type="Proteomes" id="UP000309340">
    <property type="component" value="Unassembled WGS sequence"/>
</dbReference>
<evidence type="ECO:0000313" key="3">
    <source>
        <dbReference type="EMBL" id="TKA82742.1"/>
    </source>
</evidence>